<dbReference type="RefSeq" id="WP_110899378.1">
    <property type="nucleotide sequence ID" value="NZ_CP054614.1"/>
</dbReference>
<evidence type="ECO:0000313" key="2">
    <source>
        <dbReference type="EMBL" id="QKS57023.1"/>
    </source>
</evidence>
<reference evidence="1 3" key="1">
    <citation type="submission" date="2018-06" db="EMBL/GenBank/DDBJ databases">
        <title>Genomic Encyclopedia of Type Strains, Phase III (KMG-III): the genomes of soil and plant-associated and newly described type strains.</title>
        <authorList>
            <person name="Whitman W."/>
        </authorList>
    </citation>
    <scope>NUCLEOTIDE SEQUENCE [LARGE SCALE GENOMIC DNA]</scope>
    <source>
        <strain evidence="1 3">CECT 7022</strain>
    </source>
</reference>
<dbReference type="OrthoDB" id="2842408at2"/>
<dbReference type="Proteomes" id="UP000247790">
    <property type="component" value="Unassembled WGS sequence"/>
</dbReference>
<dbReference type="Proteomes" id="UP000509327">
    <property type="component" value="Chromosome"/>
</dbReference>
<protein>
    <submittedName>
        <fullName evidence="1">Uncharacterized protein</fullName>
    </submittedName>
</protein>
<organism evidence="1 3">
    <name type="scientific">Paenibacillus barcinonensis</name>
    <dbReference type="NCBI Taxonomy" id="198119"/>
    <lineage>
        <taxon>Bacteria</taxon>
        <taxon>Bacillati</taxon>
        <taxon>Bacillota</taxon>
        <taxon>Bacilli</taxon>
        <taxon>Bacillales</taxon>
        <taxon>Paenibacillaceae</taxon>
        <taxon>Paenibacillus</taxon>
    </lineage>
</organism>
<keyword evidence="4" id="KW-1185">Reference proteome</keyword>
<name>A0A2V4VAN1_PAEBA</name>
<proteinExistence type="predicted"/>
<evidence type="ECO:0000313" key="4">
    <source>
        <dbReference type="Proteomes" id="UP000509327"/>
    </source>
</evidence>
<sequence>MGKIAFWGMQHGLGVTSATAALAAFIGFEYDVRTLVSQPQRTDGDMERFFNKTISQYNRQFFAIGGLGLDSLERVAKSSKLERDSVKNYTLMVERNRLDLLWGSEKLNRPHEGSIDAVNMVFRMAAEYYGISLLDARSGNENKVSNSLIEESDLVIICVNQNVGVLDKYFDAQQNHWPDALQQKPHLLLMTQYDPVSKYKIKNIANKYKYKLPILTIPYNTSFKDHMNDGDIKGFFARNRYINKNNENYYFIQEVGRAAKTILHEIGINTKLKRIERGS</sequence>
<gene>
    <name evidence="1" type="ORF">DFQ00_13020</name>
    <name evidence="2" type="ORF">HUB98_12250</name>
</gene>
<evidence type="ECO:0000313" key="1">
    <source>
        <dbReference type="EMBL" id="PYE43212.1"/>
    </source>
</evidence>
<dbReference type="InterPro" id="IPR027417">
    <property type="entry name" value="P-loop_NTPase"/>
</dbReference>
<dbReference type="Gene3D" id="3.40.50.300">
    <property type="entry name" value="P-loop containing nucleotide triphosphate hydrolases"/>
    <property type="match status" value="1"/>
</dbReference>
<dbReference type="AlphaFoldDB" id="A0A2V4VAN1"/>
<evidence type="ECO:0000313" key="3">
    <source>
        <dbReference type="Proteomes" id="UP000247790"/>
    </source>
</evidence>
<dbReference type="EMBL" id="CP054614">
    <property type="protein sequence ID" value="QKS57023.1"/>
    <property type="molecule type" value="Genomic_DNA"/>
</dbReference>
<reference evidence="2 4" key="2">
    <citation type="submission" date="2020-06" db="EMBL/GenBank/DDBJ databases">
        <title>Complete genome of Paenibacillus barcinonensis KACC11450.</title>
        <authorList>
            <person name="Kim M."/>
            <person name="Park Y.-J."/>
            <person name="Shin J.-H."/>
        </authorList>
    </citation>
    <scope>NUCLEOTIDE SEQUENCE [LARGE SCALE GENOMIC DNA]</scope>
    <source>
        <strain evidence="2 4">KACC11450</strain>
    </source>
</reference>
<accession>A0A2V4VAN1</accession>
<dbReference type="EMBL" id="QJSW01000030">
    <property type="protein sequence ID" value="PYE43212.1"/>
    <property type="molecule type" value="Genomic_DNA"/>
</dbReference>